<comment type="caution">
    <text evidence="2">The sequence shown here is derived from an EMBL/GenBank/DDBJ whole genome shotgun (WGS) entry which is preliminary data.</text>
</comment>
<dbReference type="EMBL" id="JABANO010017801">
    <property type="protein sequence ID" value="KAF4732843.1"/>
    <property type="molecule type" value="Genomic_DNA"/>
</dbReference>
<reference evidence="4 5" key="1">
    <citation type="submission" date="2020-04" db="EMBL/GenBank/DDBJ databases">
        <title>Perkinsus olseni comparative genomics.</title>
        <authorList>
            <person name="Bogema D.R."/>
        </authorList>
    </citation>
    <scope>NUCLEOTIDE SEQUENCE [LARGE SCALE GENOMIC DNA]</scope>
    <source>
        <strain evidence="3">ATCC PRA-205</strain>
        <strain evidence="2 4">ATCC PRA-207</strain>
    </source>
</reference>
<feature type="region of interest" description="Disordered" evidence="1">
    <location>
        <begin position="113"/>
        <end position="180"/>
    </location>
</feature>
<dbReference type="Proteomes" id="UP000574390">
    <property type="component" value="Unassembled WGS sequence"/>
</dbReference>
<gene>
    <name evidence="3" type="ORF">FOZ62_007727</name>
    <name evidence="2" type="ORF">FOZ63_023386</name>
</gene>
<evidence type="ECO:0000256" key="1">
    <source>
        <dbReference type="SAM" id="MobiDB-lite"/>
    </source>
</evidence>
<evidence type="ECO:0000313" key="4">
    <source>
        <dbReference type="Proteomes" id="UP000553632"/>
    </source>
</evidence>
<feature type="compositionally biased region" description="Basic residues" evidence="1">
    <location>
        <begin position="129"/>
        <end position="149"/>
    </location>
</feature>
<accession>A0A7J6SJB4</accession>
<keyword evidence="4" id="KW-1185">Reference proteome</keyword>
<protein>
    <submittedName>
        <fullName evidence="2">Uncharacterized protein</fullName>
    </submittedName>
</protein>
<evidence type="ECO:0000313" key="2">
    <source>
        <dbReference type="EMBL" id="KAF4732843.1"/>
    </source>
</evidence>
<organism evidence="2 4">
    <name type="scientific">Perkinsus olseni</name>
    <name type="common">Perkinsus atlanticus</name>
    <dbReference type="NCBI Taxonomy" id="32597"/>
    <lineage>
        <taxon>Eukaryota</taxon>
        <taxon>Sar</taxon>
        <taxon>Alveolata</taxon>
        <taxon>Perkinsozoa</taxon>
        <taxon>Perkinsea</taxon>
        <taxon>Perkinsida</taxon>
        <taxon>Perkinsidae</taxon>
        <taxon>Perkinsus</taxon>
    </lineage>
</organism>
<dbReference type="EMBL" id="JABANM010011663">
    <property type="protein sequence ID" value="KAF4737315.1"/>
    <property type="molecule type" value="Genomic_DNA"/>
</dbReference>
<proteinExistence type="predicted"/>
<dbReference type="Proteomes" id="UP000553632">
    <property type="component" value="Unassembled WGS sequence"/>
</dbReference>
<dbReference type="AlphaFoldDB" id="A0A7J6SJB4"/>
<evidence type="ECO:0000313" key="3">
    <source>
        <dbReference type="EMBL" id="KAF4737315.1"/>
    </source>
</evidence>
<evidence type="ECO:0000313" key="5">
    <source>
        <dbReference type="Proteomes" id="UP000574390"/>
    </source>
</evidence>
<name>A0A7J6SJB4_PEROL</name>
<sequence length="180" mass="20494">MSADCPPGQPAYMCNLDTVHFDYTKKINEIAVQAEVELQSMGSSSKQVLERRKMGYLAMNALVPLLAATHRGIAGLKKQDYHVMKSYLKKYDVNEATRTKVWEKMRHRTQTNVAIHNPFLENESEMCSTKRKTSPTKEKKRPSKKKTITTKRETSPSKKMRPSKKNMSSSDSQMSSSESD</sequence>
<feature type="compositionally biased region" description="Low complexity" evidence="1">
    <location>
        <begin position="165"/>
        <end position="180"/>
    </location>
</feature>